<evidence type="ECO:0000256" key="1">
    <source>
        <dbReference type="SAM" id="SignalP"/>
    </source>
</evidence>
<protein>
    <submittedName>
        <fullName evidence="2">SinH</fullName>
    </submittedName>
</protein>
<evidence type="ECO:0000313" key="2">
    <source>
        <dbReference type="EMBL" id="AAZ76151.1"/>
    </source>
</evidence>
<feature type="chain" id="PRO_5004214153" evidence="1">
    <location>
        <begin position="20"/>
        <end position="31"/>
    </location>
</feature>
<sequence length="31" mass="3156">MVRRIRILVLLLVSGVSVAASGADNSASAND</sequence>
<dbReference type="AlphaFoldDB" id="Q2QHF3"/>
<feature type="non-terminal residue" evidence="2">
    <location>
        <position position="31"/>
    </location>
</feature>
<accession>Q2QHF3</accession>
<reference evidence="2" key="1">
    <citation type="journal article" date="2006" name="Genetics">
        <title>Adaptation of multilocus sequencing for studying variation within a major clone: evolutionary relationships of Salmonella enterica serovar Typhimurium.</title>
        <authorList>
            <person name="Hu H."/>
            <person name="Lan R."/>
            <person name="Reeves P.R."/>
        </authorList>
    </citation>
    <scope>NUCLEOTIDE SEQUENCE</scope>
    <source>
        <strain evidence="2">M1855</strain>
    </source>
</reference>
<proteinExistence type="predicted"/>
<organism evidence="2">
    <name type="scientific">Salmonella typhimurium</name>
    <dbReference type="NCBI Taxonomy" id="90371"/>
    <lineage>
        <taxon>Bacteria</taxon>
        <taxon>Pseudomonadati</taxon>
        <taxon>Pseudomonadota</taxon>
        <taxon>Gammaproteobacteria</taxon>
        <taxon>Enterobacterales</taxon>
        <taxon>Enterobacteriaceae</taxon>
        <taxon>Salmonella</taxon>
    </lineage>
</organism>
<name>Q2QHF3_SALTM</name>
<dbReference type="EMBL" id="DQ077539">
    <property type="protein sequence ID" value="AAZ76151.1"/>
    <property type="molecule type" value="Genomic_DNA"/>
</dbReference>
<keyword evidence="1" id="KW-0732">Signal</keyword>
<gene>
    <name evidence="2" type="primary">sinH</name>
    <name evidence="2" type="ORF">STM2517</name>
</gene>
<feature type="signal peptide" evidence="1">
    <location>
        <begin position="1"/>
        <end position="19"/>
    </location>
</feature>